<protein>
    <submittedName>
        <fullName evidence="6">Ent-kaur-16-ene synthase, chloroplastic-like</fullName>
    </submittedName>
</protein>
<keyword evidence="3" id="KW-0460">Magnesium</keyword>
<dbReference type="GO" id="GO:0009686">
    <property type="term" value="P:gibberellin biosynthetic process"/>
    <property type="evidence" value="ECO:0007669"/>
    <property type="project" value="TreeGrafter"/>
</dbReference>
<feature type="compositionally biased region" description="Low complexity" evidence="5">
    <location>
        <begin position="1"/>
        <end position="15"/>
    </location>
</feature>
<dbReference type="Gene3D" id="1.50.10.160">
    <property type="match status" value="1"/>
</dbReference>
<evidence type="ECO:0000313" key="6">
    <source>
        <dbReference type="EMBL" id="GEU65189.1"/>
    </source>
</evidence>
<dbReference type="GO" id="GO:0000287">
    <property type="term" value="F:magnesium ion binding"/>
    <property type="evidence" value="ECO:0007669"/>
    <property type="project" value="TreeGrafter"/>
</dbReference>
<comment type="similarity">
    <text evidence="2">Belongs to the terpene synthase family.</text>
</comment>
<evidence type="ECO:0000256" key="4">
    <source>
        <dbReference type="ARBA" id="ARBA00023239"/>
    </source>
</evidence>
<dbReference type="GO" id="GO:0009507">
    <property type="term" value="C:chloroplast"/>
    <property type="evidence" value="ECO:0007669"/>
    <property type="project" value="TreeGrafter"/>
</dbReference>
<feature type="region of interest" description="Disordered" evidence="5">
    <location>
        <begin position="1"/>
        <end position="48"/>
    </location>
</feature>
<sequence>MIAQSLSSVMSSPSSHKPHCSWAVGSHKDQHRPSAVHTASSDAGLANPSTMSLDMTKERIRKLFTNVELSVSSYDTAWVAMVKYPRVVARRVSCIVALKRWNVGEDQINKGLSFIESNISSAADQNQPSPFAFDIIFPSMIEYAKELNIKLPLQQIDLSLMLHERESQLTRTKAINE</sequence>
<dbReference type="InterPro" id="IPR050148">
    <property type="entry name" value="Terpene_synthase-like"/>
</dbReference>
<evidence type="ECO:0000256" key="2">
    <source>
        <dbReference type="ARBA" id="ARBA00006333"/>
    </source>
</evidence>
<dbReference type="PANTHER" id="PTHR31739">
    <property type="entry name" value="ENT-COPALYL DIPHOSPHATE SYNTHASE, CHLOROPLASTIC"/>
    <property type="match status" value="1"/>
</dbReference>
<name>A0A6L2LVN3_TANCI</name>
<dbReference type="AlphaFoldDB" id="A0A6L2LVN3"/>
<feature type="compositionally biased region" description="Polar residues" evidence="5">
    <location>
        <begin position="37"/>
        <end position="48"/>
    </location>
</feature>
<accession>A0A6L2LVN3</accession>
<evidence type="ECO:0000256" key="3">
    <source>
        <dbReference type="ARBA" id="ARBA00022842"/>
    </source>
</evidence>
<organism evidence="6">
    <name type="scientific">Tanacetum cinerariifolium</name>
    <name type="common">Dalmatian daisy</name>
    <name type="synonym">Chrysanthemum cinerariifolium</name>
    <dbReference type="NCBI Taxonomy" id="118510"/>
    <lineage>
        <taxon>Eukaryota</taxon>
        <taxon>Viridiplantae</taxon>
        <taxon>Streptophyta</taxon>
        <taxon>Embryophyta</taxon>
        <taxon>Tracheophyta</taxon>
        <taxon>Spermatophyta</taxon>
        <taxon>Magnoliopsida</taxon>
        <taxon>eudicotyledons</taxon>
        <taxon>Gunneridae</taxon>
        <taxon>Pentapetalae</taxon>
        <taxon>asterids</taxon>
        <taxon>campanulids</taxon>
        <taxon>Asterales</taxon>
        <taxon>Asteraceae</taxon>
        <taxon>Asteroideae</taxon>
        <taxon>Anthemideae</taxon>
        <taxon>Anthemidinae</taxon>
        <taxon>Tanacetum</taxon>
    </lineage>
</organism>
<evidence type="ECO:0000256" key="5">
    <source>
        <dbReference type="SAM" id="MobiDB-lite"/>
    </source>
</evidence>
<keyword evidence="4" id="KW-0456">Lyase</keyword>
<gene>
    <name evidence="6" type="ORF">Tci_037167</name>
</gene>
<comment type="cofactor">
    <cofactor evidence="1">
        <name>Mg(2+)</name>
        <dbReference type="ChEBI" id="CHEBI:18420"/>
    </cofactor>
</comment>
<dbReference type="EMBL" id="BKCJ010005155">
    <property type="protein sequence ID" value="GEU65189.1"/>
    <property type="molecule type" value="Genomic_DNA"/>
</dbReference>
<dbReference type="GO" id="GO:0010333">
    <property type="term" value="F:terpene synthase activity"/>
    <property type="evidence" value="ECO:0007669"/>
    <property type="project" value="InterPro"/>
</dbReference>
<dbReference type="PANTHER" id="PTHR31739:SF3">
    <property type="entry name" value="ENT-KAUR-16-ENE SYNTHASE, CHLOROPLASTIC"/>
    <property type="match status" value="1"/>
</dbReference>
<comment type="caution">
    <text evidence="6">The sequence shown here is derived from an EMBL/GenBank/DDBJ whole genome shotgun (WGS) entry which is preliminary data.</text>
</comment>
<evidence type="ECO:0000256" key="1">
    <source>
        <dbReference type="ARBA" id="ARBA00001946"/>
    </source>
</evidence>
<proteinExistence type="inferred from homology"/>
<reference evidence="6" key="1">
    <citation type="journal article" date="2019" name="Sci. Rep.">
        <title>Draft genome of Tanacetum cinerariifolium, the natural source of mosquito coil.</title>
        <authorList>
            <person name="Yamashiro T."/>
            <person name="Shiraishi A."/>
            <person name="Satake H."/>
            <person name="Nakayama K."/>
        </authorList>
    </citation>
    <scope>NUCLEOTIDE SEQUENCE</scope>
</reference>